<dbReference type="EMBL" id="JADCKA010000009">
    <property type="protein sequence ID" value="MBE5035814.1"/>
    <property type="molecule type" value="Genomic_DNA"/>
</dbReference>
<sequence>MDTVGIEELEAELYRLNSVRFDAVQKKQLVQMLNRARSGWTPVDTGELRQSSIVDNDEMGYTKDYAPHVEFGHRTKNGGFVTGQRYLEANVEIQRGIYLQDLLKAIKKG</sequence>
<name>A0ABR9QY58_9FIRM</name>
<evidence type="ECO:0000313" key="1">
    <source>
        <dbReference type="EMBL" id="MBE5035814.1"/>
    </source>
</evidence>
<evidence type="ECO:0000313" key="2">
    <source>
        <dbReference type="Proteomes" id="UP001516588"/>
    </source>
</evidence>
<reference evidence="1 2" key="1">
    <citation type="submission" date="2020-10" db="EMBL/GenBank/DDBJ databases">
        <title>ChiBAC.</title>
        <authorList>
            <person name="Zenner C."/>
            <person name="Hitch T.C.A."/>
            <person name="Clavel T."/>
        </authorList>
    </citation>
    <scope>NUCLEOTIDE SEQUENCE [LARGE SCALE GENOMIC DNA]</scope>
    <source>
        <strain evidence="1 2">DSM 108706</strain>
    </source>
</reference>
<organism evidence="1 2">
    <name type="scientific">Gallibacter intestinalis</name>
    <dbReference type="NCBI Taxonomy" id="2779356"/>
    <lineage>
        <taxon>Bacteria</taxon>
        <taxon>Bacillati</taxon>
        <taxon>Bacillota</taxon>
        <taxon>Clostridia</taxon>
        <taxon>Eubacteriales</taxon>
        <taxon>Eubacteriaceae</taxon>
        <taxon>Gallibacter</taxon>
    </lineage>
</organism>
<dbReference type="Proteomes" id="UP001516588">
    <property type="component" value="Unassembled WGS sequence"/>
</dbReference>
<comment type="caution">
    <text evidence="1">The sequence shown here is derived from an EMBL/GenBank/DDBJ whole genome shotgun (WGS) entry which is preliminary data.</text>
</comment>
<protein>
    <submittedName>
        <fullName evidence="1">HK97 gp10 family phage protein</fullName>
    </submittedName>
</protein>
<gene>
    <name evidence="1" type="ORF">INF20_05940</name>
</gene>
<keyword evidence="2" id="KW-1185">Reference proteome</keyword>
<proteinExistence type="predicted"/>
<accession>A0ABR9QY58</accession>